<protein>
    <recommendedName>
        <fullName evidence="3">Transposase</fullName>
    </recommendedName>
</protein>
<evidence type="ECO:0008006" key="3">
    <source>
        <dbReference type="Google" id="ProtNLM"/>
    </source>
</evidence>
<evidence type="ECO:0000313" key="2">
    <source>
        <dbReference type="Proteomes" id="UP000692954"/>
    </source>
</evidence>
<reference evidence="1" key="1">
    <citation type="submission" date="2021-01" db="EMBL/GenBank/DDBJ databases">
        <authorList>
            <consortium name="Genoscope - CEA"/>
            <person name="William W."/>
        </authorList>
    </citation>
    <scope>NUCLEOTIDE SEQUENCE</scope>
</reference>
<dbReference type="Proteomes" id="UP000692954">
    <property type="component" value="Unassembled WGS sequence"/>
</dbReference>
<dbReference type="AlphaFoldDB" id="A0A8S1QWC0"/>
<proteinExistence type="predicted"/>
<sequence length="118" mass="14169">MKILDQIKQEVEHQMQTKYGKSISKRYNKATLTIRWILIYMVLVLNQTIKQSSDLLGINYTAAKNIYRQYKNQYLNQNLQRRATISSSKNYNWKKFQVKVICQQTQIHSYTLDLYIQN</sequence>
<comment type="caution">
    <text evidence="1">The sequence shown here is derived from an EMBL/GenBank/DDBJ whole genome shotgun (WGS) entry which is preliminary data.</text>
</comment>
<dbReference type="OrthoDB" id="303704at2759"/>
<name>A0A8S1QWC0_9CILI</name>
<organism evidence="1 2">
    <name type="scientific">Paramecium sonneborni</name>
    <dbReference type="NCBI Taxonomy" id="65129"/>
    <lineage>
        <taxon>Eukaryota</taxon>
        <taxon>Sar</taxon>
        <taxon>Alveolata</taxon>
        <taxon>Ciliophora</taxon>
        <taxon>Intramacronucleata</taxon>
        <taxon>Oligohymenophorea</taxon>
        <taxon>Peniculida</taxon>
        <taxon>Parameciidae</taxon>
        <taxon>Paramecium</taxon>
    </lineage>
</organism>
<dbReference type="EMBL" id="CAJJDN010000120">
    <property type="protein sequence ID" value="CAD8119245.1"/>
    <property type="molecule type" value="Genomic_DNA"/>
</dbReference>
<evidence type="ECO:0000313" key="1">
    <source>
        <dbReference type="EMBL" id="CAD8119245.1"/>
    </source>
</evidence>
<accession>A0A8S1QWC0</accession>
<gene>
    <name evidence="1" type="ORF">PSON_ATCC_30995.1.T1200100</name>
</gene>
<keyword evidence="2" id="KW-1185">Reference proteome</keyword>